<dbReference type="AlphaFoldDB" id="A0A6J2XM15"/>
<accession>A0A6J2XM15</accession>
<gene>
    <name evidence="5" type="primary">LOC115879608</name>
</gene>
<dbReference type="Pfam" id="PF12796">
    <property type="entry name" value="Ank_2"/>
    <property type="match status" value="1"/>
</dbReference>
<evidence type="ECO:0000313" key="5">
    <source>
        <dbReference type="RefSeq" id="XP_030752372.1"/>
    </source>
</evidence>
<dbReference type="SMART" id="SM00248">
    <property type="entry name" value="ANK"/>
    <property type="match status" value="5"/>
</dbReference>
<reference evidence="5" key="1">
    <citation type="submission" date="2025-08" db="UniProtKB">
        <authorList>
            <consortium name="RefSeq"/>
        </authorList>
    </citation>
    <scope>IDENTIFICATION</scope>
    <source>
        <tissue evidence="5">Gonads</tissue>
    </source>
</reference>
<evidence type="ECO:0000256" key="1">
    <source>
        <dbReference type="ARBA" id="ARBA00022737"/>
    </source>
</evidence>
<keyword evidence="2 3" id="KW-0040">ANK repeat</keyword>
<dbReference type="GeneID" id="115879608"/>
<dbReference type="PROSITE" id="PS50297">
    <property type="entry name" value="ANK_REP_REGION"/>
    <property type="match status" value="1"/>
</dbReference>
<organism evidence="4 5">
    <name type="scientific">Sitophilus oryzae</name>
    <name type="common">Rice weevil</name>
    <name type="synonym">Curculio oryzae</name>
    <dbReference type="NCBI Taxonomy" id="7048"/>
    <lineage>
        <taxon>Eukaryota</taxon>
        <taxon>Metazoa</taxon>
        <taxon>Ecdysozoa</taxon>
        <taxon>Arthropoda</taxon>
        <taxon>Hexapoda</taxon>
        <taxon>Insecta</taxon>
        <taxon>Pterygota</taxon>
        <taxon>Neoptera</taxon>
        <taxon>Endopterygota</taxon>
        <taxon>Coleoptera</taxon>
        <taxon>Polyphaga</taxon>
        <taxon>Cucujiformia</taxon>
        <taxon>Curculionidae</taxon>
        <taxon>Dryophthorinae</taxon>
        <taxon>Sitophilus</taxon>
    </lineage>
</organism>
<keyword evidence="4" id="KW-1185">Reference proteome</keyword>
<dbReference type="InterPro" id="IPR002110">
    <property type="entry name" value="Ankyrin_rpt"/>
</dbReference>
<dbReference type="SUPFAM" id="SSF48403">
    <property type="entry name" value="Ankyrin repeat"/>
    <property type="match status" value="1"/>
</dbReference>
<dbReference type="Gene3D" id="1.25.40.20">
    <property type="entry name" value="Ankyrin repeat-containing domain"/>
    <property type="match status" value="1"/>
</dbReference>
<sequence>MEDIQINRQTYPGDTPLLLASSNGHYDMAKKLIEAGCDVNLANVKQQTPLHVGIRHPNITQLLIESGAHLDALDYCNETPLFETILENCLETFCMLLCYNADPNVYSENGITPFMKAIISENTDMQEFLLEYVTDFHARTAEGMTVLNLAITHECPLVEEIIRRGANVNYPVHPDLNTFSLCLRVPNLNKFRVIWKDFKYQKMTMSLIRFIVEILDDAYVYDYIQIIFESGNIDPLFEDFELLPYLEFVKSQPNPMVYFEMTLDIIYLYLCYGHILLNSEVSCVYDLYGHRTDVMRICLHMDIRYMYDVDTTKTLARVLYDTDLKISQFKKYFIPLVLEYDVDSAKRFEPYFRINRDWIKYPYRLDPEKQFLCGVPSLLELSRNKTRDYIIKKFRFYSSHTTIYGCKLYFLYLNCLNIPKICKDILSFQQPVYCS</sequence>
<keyword evidence="1" id="KW-0677">Repeat</keyword>
<feature type="repeat" description="ANK" evidence="3">
    <location>
        <begin position="12"/>
        <end position="44"/>
    </location>
</feature>
<dbReference type="Proteomes" id="UP000504635">
    <property type="component" value="Unplaced"/>
</dbReference>
<protein>
    <submittedName>
        <fullName evidence="5">Uncharacterized protein LOC115879608 isoform X2</fullName>
    </submittedName>
</protein>
<dbReference type="PANTHER" id="PTHR24198:SF165">
    <property type="entry name" value="ANKYRIN REPEAT-CONTAINING PROTEIN-RELATED"/>
    <property type="match status" value="1"/>
</dbReference>
<proteinExistence type="predicted"/>
<name>A0A6J2XM15_SITOR</name>
<dbReference type="InterPro" id="IPR036770">
    <property type="entry name" value="Ankyrin_rpt-contain_sf"/>
</dbReference>
<evidence type="ECO:0000256" key="3">
    <source>
        <dbReference type="PROSITE-ProRule" id="PRU00023"/>
    </source>
</evidence>
<dbReference type="PROSITE" id="PS50088">
    <property type="entry name" value="ANK_REPEAT"/>
    <property type="match status" value="1"/>
</dbReference>
<evidence type="ECO:0000256" key="2">
    <source>
        <dbReference type="ARBA" id="ARBA00023043"/>
    </source>
</evidence>
<dbReference type="RefSeq" id="XP_030752372.1">
    <property type="nucleotide sequence ID" value="XM_030896512.1"/>
</dbReference>
<dbReference type="PANTHER" id="PTHR24198">
    <property type="entry name" value="ANKYRIN REPEAT AND PROTEIN KINASE DOMAIN-CONTAINING PROTEIN"/>
    <property type="match status" value="1"/>
</dbReference>
<evidence type="ECO:0000313" key="4">
    <source>
        <dbReference type="Proteomes" id="UP000504635"/>
    </source>
</evidence>
<dbReference type="OrthoDB" id="6431538at2759"/>